<organism evidence="2 3">
    <name type="scientific">Pseudoneurospora amorphoporcata</name>
    <dbReference type="NCBI Taxonomy" id="241081"/>
    <lineage>
        <taxon>Eukaryota</taxon>
        <taxon>Fungi</taxon>
        <taxon>Dikarya</taxon>
        <taxon>Ascomycota</taxon>
        <taxon>Pezizomycotina</taxon>
        <taxon>Sordariomycetes</taxon>
        <taxon>Sordariomycetidae</taxon>
        <taxon>Sordariales</taxon>
        <taxon>Sordariaceae</taxon>
        <taxon>Pseudoneurospora</taxon>
    </lineage>
</organism>
<evidence type="ECO:0000256" key="1">
    <source>
        <dbReference type="SAM" id="MobiDB-lite"/>
    </source>
</evidence>
<evidence type="ECO:0000313" key="2">
    <source>
        <dbReference type="EMBL" id="KAK3951984.1"/>
    </source>
</evidence>
<feature type="region of interest" description="Disordered" evidence="1">
    <location>
        <begin position="268"/>
        <end position="305"/>
    </location>
</feature>
<comment type="caution">
    <text evidence="2">The sequence shown here is derived from an EMBL/GenBank/DDBJ whole genome shotgun (WGS) entry which is preliminary data.</text>
</comment>
<protein>
    <submittedName>
        <fullName evidence="2">Uncharacterized protein</fullName>
    </submittedName>
</protein>
<dbReference type="EMBL" id="MU859134">
    <property type="protein sequence ID" value="KAK3951984.1"/>
    <property type="molecule type" value="Genomic_DNA"/>
</dbReference>
<name>A0AAN6NTW5_9PEZI</name>
<dbReference type="AlphaFoldDB" id="A0AAN6NTW5"/>
<feature type="compositionally biased region" description="Basic residues" evidence="1">
    <location>
        <begin position="275"/>
        <end position="298"/>
    </location>
</feature>
<accession>A0AAN6NTW5</accession>
<gene>
    <name evidence="2" type="ORF">QBC32DRAFT_324782</name>
</gene>
<reference evidence="2" key="1">
    <citation type="journal article" date="2023" name="Mol. Phylogenet. Evol.">
        <title>Genome-scale phylogeny and comparative genomics of the fungal order Sordariales.</title>
        <authorList>
            <person name="Hensen N."/>
            <person name="Bonometti L."/>
            <person name="Westerberg I."/>
            <person name="Brannstrom I.O."/>
            <person name="Guillou S."/>
            <person name="Cros-Aarteil S."/>
            <person name="Calhoun S."/>
            <person name="Haridas S."/>
            <person name="Kuo A."/>
            <person name="Mondo S."/>
            <person name="Pangilinan J."/>
            <person name="Riley R."/>
            <person name="LaButti K."/>
            <person name="Andreopoulos B."/>
            <person name="Lipzen A."/>
            <person name="Chen C."/>
            <person name="Yan M."/>
            <person name="Daum C."/>
            <person name="Ng V."/>
            <person name="Clum A."/>
            <person name="Steindorff A."/>
            <person name="Ohm R.A."/>
            <person name="Martin F."/>
            <person name="Silar P."/>
            <person name="Natvig D.O."/>
            <person name="Lalanne C."/>
            <person name="Gautier V."/>
            <person name="Ament-Velasquez S.L."/>
            <person name="Kruys A."/>
            <person name="Hutchinson M.I."/>
            <person name="Powell A.J."/>
            <person name="Barry K."/>
            <person name="Miller A.N."/>
            <person name="Grigoriev I.V."/>
            <person name="Debuchy R."/>
            <person name="Gladieux P."/>
            <person name="Hiltunen Thoren M."/>
            <person name="Johannesson H."/>
        </authorList>
    </citation>
    <scope>NUCLEOTIDE SEQUENCE</scope>
    <source>
        <strain evidence="2">CBS 626.80</strain>
    </source>
</reference>
<keyword evidence="3" id="KW-1185">Reference proteome</keyword>
<dbReference type="Proteomes" id="UP001303222">
    <property type="component" value="Unassembled WGS sequence"/>
</dbReference>
<reference evidence="2" key="2">
    <citation type="submission" date="2023-06" db="EMBL/GenBank/DDBJ databases">
        <authorList>
            <consortium name="Lawrence Berkeley National Laboratory"/>
            <person name="Mondo S.J."/>
            <person name="Hensen N."/>
            <person name="Bonometti L."/>
            <person name="Westerberg I."/>
            <person name="Brannstrom I.O."/>
            <person name="Guillou S."/>
            <person name="Cros-Aarteil S."/>
            <person name="Calhoun S."/>
            <person name="Haridas S."/>
            <person name="Kuo A."/>
            <person name="Pangilinan J."/>
            <person name="Riley R."/>
            <person name="Labutti K."/>
            <person name="Andreopoulos B."/>
            <person name="Lipzen A."/>
            <person name="Chen C."/>
            <person name="Yanf M."/>
            <person name="Daum C."/>
            <person name="Ng V."/>
            <person name="Clum A."/>
            <person name="Steindorff A."/>
            <person name="Ohm R."/>
            <person name="Martin F."/>
            <person name="Silar P."/>
            <person name="Natvig D."/>
            <person name="Lalanne C."/>
            <person name="Gautier V."/>
            <person name="Ament-Velasquez S.L."/>
            <person name="Kruys A."/>
            <person name="Hutchinson M.I."/>
            <person name="Powell A.J."/>
            <person name="Barry K."/>
            <person name="Miller A.N."/>
            <person name="Grigoriev I.V."/>
            <person name="Debuchy R."/>
            <person name="Gladieux P."/>
            <person name="Thoren M.H."/>
            <person name="Johannesson H."/>
        </authorList>
    </citation>
    <scope>NUCLEOTIDE SEQUENCE</scope>
    <source>
        <strain evidence="2">CBS 626.80</strain>
    </source>
</reference>
<evidence type="ECO:0000313" key="3">
    <source>
        <dbReference type="Proteomes" id="UP001303222"/>
    </source>
</evidence>
<proteinExistence type="predicted"/>
<sequence>MPHQVFWLLWSQPRHHGTDFFPFEGPCISCSISSVLDEKVQEPDNDKCHPRWPHWTGGNPDAHLYLPELKGEENFDVWERRVLGTIRIQGLEGFVKGTETPPPSDTAEDILDLGVFEERRLCAFQIIFKSSEPIHSKLLLYGYRADQWPDDFDPQALWDAIHRWDLGEHLGPLGKVKSVRELSNIHHSQFNNLNELTGRANWLRRRLERASVPIAHELMKTYGISGLSGYPDENWVTSMYIESSDWSYSTLCQKIELKASWVSVWQSKAAAKSNKPQHPKRHRNARGRHPKHPRRGGGRQRVSFY</sequence>